<gene>
    <name evidence="2" type="ORF">US90_C0011G0015</name>
</gene>
<dbReference type="SUPFAM" id="SSF54523">
    <property type="entry name" value="Pili subunits"/>
    <property type="match status" value="1"/>
</dbReference>
<organism evidence="2 3">
    <name type="scientific">Candidatus Shapirobacteria bacterium GW2011_GWE2_38_30</name>
    <dbReference type="NCBI Taxonomy" id="1618490"/>
    <lineage>
        <taxon>Bacteria</taxon>
        <taxon>Candidatus Shapironibacteriota</taxon>
    </lineage>
</organism>
<dbReference type="InterPro" id="IPR045584">
    <property type="entry name" value="Pilin-like"/>
</dbReference>
<protein>
    <submittedName>
        <fullName evidence="2">Uncharacterized protein</fullName>
    </submittedName>
</protein>
<evidence type="ECO:0000313" key="2">
    <source>
        <dbReference type="EMBL" id="KKQ69792.1"/>
    </source>
</evidence>
<sequence length="163" mass="17193">MMTRKSGFTLIELMVAVAVFAVVGGFSLNYINGFGARQDLGAVRDEVVSAIRLARNYAVTQQKASGFVGEMRYVSVNIGSSLVSIYPDVSTATPYYSKDFTSNSVNISKSNGNDTIRFSSFEGKMVGTTGVTLGVGSSVMITLTSVTGTTSVVIIDSLGVVNE</sequence>
<evidence type="ECO:0000313" key="3">
    <source>
        <dbReference type="Proteomes" id="UP000034406"/>
    </source>
</evidence>
<dbReference type="InterPro" id="IPR012902">
    <property type="entry name" value="N_methyl_site"/>
</dbReference>
<dbReference type="EMBL" id="LBUT01000011">
    <property type="protein sequence ID" value="KKQ69792.1"/>
    <property type="molecule type" value="Genomic_DNA"/>
</dbReference>
<accession>A0A0G0JT20</accession>
<feature type="transmembrane region" description="Helical" evidence="1">
    <location>
        <begin position="7"/>
        <end position="28"/>
    </location>
</feature>
<dbReference type="Pfam" id="PF07963">
    <property type="entry name" value="N_methyl"/>
    <property type="match status" value="1"/>
</dbReference>
<dbReference type="Proteomes" id="UP000034406">
    <property type="component" value="Unassembled WGS sequence"/>
</dbReference>
<dbReference type="NCBIfam" id="TIGR02532">
    <property type="entry name" value="IV_pilin_GFxxxE"/>
    <property type="match status" value="1"/>
</dbReference>
<reference evidence="2 3" key="1">
    <citation type="journal article" date="2015" name="Nature">
        <title>rRNA introns, odd ribosomes, and small enigmatic genomes across a large radiation of phyla.</title>
        <authorList>
            <person name="Brown C.T."/>
            <person name="Hug L.A."/>
            <person name="Thomas B.C."/>
            <person name="Sharon I."/>
            <person name="Castelle C.J."/>
            <person name="Singh A."/>
            <person name="Wilkins M.J."/>
            <person name="Williams K.H."/>
            <person name="Banfield J.F."/>
        </authorList>
    </citation>
    <scope>NUCLEOTIDE SEQUENCE [LARGE SCALE GENOMIC DNA]</scope>
</reference>
<comment type="caution">
    <text evidence="2">The sequence shown here is derived from an EMBL/GenBank/DDBJ whole genome shotgun (WGS) entry which is preliminary data.</text>
</comment>
<dbReference type="Gene3D" id="3.30.700.10">
    <property type="entry name" value="Glycoprotein, Type 4 Pilin"/>
    <property type="match status" value="1"/>
</dbReference>
<keyword evidence="1" id="KW-1133">Transmembrane helix</keyword>
<dbReference type="AlphaFoldDB" id="A0A0G0JT20"/>
<keyword evidence="1" id="KW-0812">Transmembrane</keyword>
<proteinExistence type="predicted"/>
<name>A0A0G0JT20_9BACT</name>
<evidence type="ECO:0000256" key="1">
    <source>
        <dbReference type="SAM" id="Phobius"/>
    </source>
</evidence>
<dbReference type="STRING" id="1618490.US90_C0011G0015"/>
<keyword evidence="1" id="KW-0472">Membrane</keyword>